<reference evidence="1 2" key="1">
    <citation type="submission" date="2021-03" db="EMBL/GenBank/DDBJ databases">
        <title>Sequencing the genomes of 1000 actinobacteria strains.</title>
        <authorList>
            <person name="Klenk H.-P."/>
        </authorList>
    </citation>
    <scope>NUCLEOTIDE SEQUENCE [LARGE SCALE GENOMIC DNA]</scope>
    <source>
        <strain evidence="1 2">DSM 46670</strain>
    </source>
</reference>
<accession>A0ABS4TCL0</accession>
<gene>
    <name evidence="1" type="ORF">JOF56_002084</name>
</gene>
<dbReference type="EMBL" id="JAGINW010000001">
    <property type="protein sequence ID" value="MBP2321699.1"/>
    <property type="molecule type" value="Genomic_DNA"/>
</dbReference>
<keyword evidence="2" id="KW-1185">Reference proteome</keyword>
<dbReference type="Proteomes" id="UP001519332">
    <property type="component" value="Unassembled WGS sequence"/>
</dbReference>
<organism evidence="1 2">
    <name type="scientific">Kibdelosporangium banguiense</name>
    <dbReference type="NCBI Taxonomy" id="1365924"/>
    <lineage>
        <taxon>Bacteria</taxon>
        <taxon>Bacillati</taxon>
        <taxon>Actinomycetota</taxon>
        <taxon>Actinomycetes</taxon>
        <taxon>Pseudonocardiales</taxon>
        <taxon>Pseudonocardiaceae</taxon>
        <taxon>Kibdelosporangium</taxon>
    </lineage>
</organism>
<proteinExistence type="predicted"/>
<protein>
    <submittedName>
        <fullName evidence="1">Uncharacterized protein</fullName>
    </submittedName>
</protein>
<dbReference type="RefSeq" id="WP_209636725.1">
    <property type="nucleotide sequence ID" value="NZ_JAGINW010000001.1"/>
</dbReference>
<name>A0ABS4TCL0_9PSEU</name>
<comment type="caution">
    <text evidence="1">The sequence shown here is derived from an EMBL/GenBank/DDBJ whole genome shotgun (WGS) entry which is preliminary data.</text>
</comment>
<evidence type="ECO:0000313" key="2">
    <source>
        <dbReference type="Proteomes" id="UP001519332"/>
    </source>
</evidence>
<sequence>MPPIEVVEGDPLPLTPRLAILGLTLDVGPYTSPEEHERHVLATIGSGNWHPSEYDEFRFDRATGLLSSLRLHIPERNAQTDSWRAAPVLQGTIGLKDLVSFTMNPCVTRHATLTELTCLYSADPLPEITRVRVAPNVDLLVSGDRLHGWTLREPERFLVSGREFPQTGAADPGLAALLKDYFDLVADPAIERIEDQDPDMLKALRDLADRIRSRNGVPERREALLAKVNDIIDFFYD</sequence>
<evidence type="ECO:0000313" key="1">
    <source>
        <dbReference type="EMBL" id="MBP2321699.1"/>
    </source>
</evidence>